<dbReference type="GO" id="GO:0015192">
    <property type="term" value="F:L-phenylalanine transmembrane transporter activity"/>
    <property type="evidence" value="ECO:0007669"/>
    <property type="project" value="TreeGrafter"/>
</dbReference>
<feature type="transmembrane region" description="Helical" evidence="10">
    <location>
        <begin position="22"/>
        <end position="41"/>
    </location>
</feature>
<evidence type="ECO:0000256" key="8">
    <source>
        <dbReference type="ARBA" id="ARBA00023136"/>
    </source>
</evidence>
<reference evidence="11 12" key="1">
    <citation type="journal article" date="2004" name="Syst. Appl. Microbiol.">
        <title>Cryptoendolithic actinomycetes from antarctic sandstone rock samples: Micromonospora endolithica sp. nov. and two isolates related to Micromonospora coerulea Jensen 1932.</title>
        <authorList>
            <person name="Hirsch P."/>
            <person name="Mevs U."/>
            <person name="Kroppenstedt R.M."/>
            <person name="Schumann P."/>
            <person name="Stackebrandt E."/>
        </authorList>
    </citation>
    <scope>NUCLEOTIDE SEQUENCE [LARGE SCALE GENOMIC DNA]</scope>
    <source>
        <strain evidence="11 12">JCM 12677</strain>
    </source>
</reference>
<name>A0A3A9ZTA4_9ACTN</name>
<comment type="caution">
    <text evidence="11">The sequence shown here is derived from an EMBL/GenBank/DDBJ whole genome shotgun (WGS) entry which is preliminary data.</text>
</comment>
<keyword evidence="7 10" id="KW-1133">Transmembrane helix</keyword>
<feature type="transmembrane region" description="Helical" evidence="10">
    <location>
        <begin position="48"/>
        <end position="65"/>
    </location>
</feature>
<keyword evidence="8 10" id="KW-0472">Membrane</keyword>
<evidence type="ECO:0000313" key="12">
    <source>
        <dbReference type="Proteomes" id="UP000281726"/>
    </source>
</evidence>
<evidence type="ECO:0000256" key="5">
    <source>
        <dbReference type="ARBA" id="ARBA00022692"/>
    </source>
</evidence>
<feature type="transmembrane region" description="Helical" evidence="10">
    <location>
        <begin position="222"/>
        <end position="241"/>
    </location>
</feature>
<protein>
    <submittedName>
        <fullName evidence="11">Branched-chain amino acid ABC transporter permease</fullName>
    </submittedName>
</protein>
<feature type="transmembrane region" description="Helical" evidence="10">
    <location>
        <begin position="112"/>
        <end position="133"/>
    </location>
</feature>
<gene>
    <name evidence="11" type="ORF">D7223_02775</name>
</gene>
<keyword evidence="6" id="KW-0029">Amino-acid transport</keyword>
<proteinExistence type="inferred from homology"/>
<evidence type="ECO:0000256" key="9">
    <source>
        <dbReference type="ARBA" id="ARBA00037998"/>
    </source>
</evidence>
<keyword evidence="3" id="KW-1003">Cell membrane</keyword>
<dbReference type="GO" id="GO:0015188">
    <property type="term" value="F:L-isoleucine transmembrane transporter activity"/>
    <property type="evidence" value="ECO:0007669"/>
    <property type="project" value="TreeGrafter"/>
</dbReference>
<dbReference type="AlphaFoldDB" id="A0A3A9ZTA4"/>
<evidence type="ECO:0000256" key="2">
    <source>
        <dbReference type="ARBA" id="ARBA00022448"/>
    </source>
</evidence>
<comment type="similarity">
    <text evidence="9">Belongs to the binding-protein-dependent transport system permease family. LivHM subfamily.</text>
</comment>
<sequence>MNFDDLFGHFGQHTVDGLSKGAIYALIALGYTLVYGVLRLINFAHSEVFMVGTFAVLGLWTAFGVENNPPIGQAILFLVLGLIVAAIASGGTALAIERIAYRPLRRKNAPPLIFLITAIGVSLVLVEVFGLLLPRLLGGAVPSMFSRERIILGMPTILEQKTVIEIAGIEINNIQLIVFVSVLAMMAALDWFINRTRYGRGVRAVAQNPETAALMGVNQERVIMLIFVLGGIMAGAAALLWSMRFGITQSSIGFVLGLKAFTAAVLGGIGNLRGALVGGLFLGLVEVYGATLFSSEWEDVIAFVVLVVVLMFRPTGLLGESLGRARA</sequence>
<dbReference type="GO" id="GO:1903806">
    <property type="term" value="P:L-isoleucine import across plasma membrane"/>
    <property type="evidence" value="ECO:0007669"/>
    <property type="project" value="TreeGrafter"/>
</dbReference>
<dbReference type="RefSeq" id="WP_120724428.1">
    <property type="nucleotide sequence ID" value="NZ_RBAK01000001.1"/>
</dbReference>
<dbReference type="EMBL" id="RBAK01000001">
    <property type="protein sequence ID" value="RKN50707.1"/>
    <property type="molecule type" value="Genomic_DNA"/>
</dbReference>
<feature type="transmembrane region" description="Helical" evidence="10">
    <location>
        <begin position="300"/>
        <end position="319"/>
    </location>
</feature>
<keyword evidence="2" id="KW-0813">Transport</keyword>
<dbReference type="PANTHER" id="PTHR11795">
    <property type="entry name" value="BRANCHED-CHAIN AMINO ACID TRANSPORT SYSTEM PERMEASE PROTEIN LIVH"/>
    <property type="match status" value="1"/>
</dbReference>
<dbReference type="GO" id="GO:0042941">
    <property type="term" value="P:D-alanine transmembrane transport"/>
    <property type="evidence" value="ECO:0007669"/>
    <property type="project" value="TreeGrafter"/>
</dbReference>
<comment type="subcellular location">
    <subcellularLocation>
        <location evidence="1">Cell membrane</location>
        <topology evidence="1">Multi-pass membrane protein</topology>
    </subcellularLocation>
</comment>
<feature type="transmembrane region" description="Helical" evidence="10">
    <location>
        <begin position="274"/>
        <end position="294"/>
    </location>
</feature>
<dbReference type="CDD" id="cd06582">
    <property type="entry name" value="TM_PBP1_LivH_like"/>
    <property type="match status" value="1"/>
</dbReference>
<evidence type="ECO:0000256" key="3">
    <source>
        <dbReference type="ARBA" id="ARBA00022475"/>
    </source>
</evidence>
<dbReference type="InterPro" id="IPR052157">
    <property type="entry name" value="BCAA_transport_permease"/>
</dbReference>
<keyword evidence="4" id="KW-0997">Cell inner membrane</keyword>
<dbReference type="Proteomes" id="UP000281726">
    <property type="component" value="Unassembled WGS sequence"/>
</dbReference>
<dbReference type="PANTHER" id="PTHR11795:SF371">
    <property type="entry name" value="HIGH-AFFINITY BRANCHED-CHAIN AMINO ACID TRANSPORT SYSTEM PERMEASE PROTEIN LIVH"/>
    <property type="match status" value="1"/>
</dbReference>
<dbReference type="Pfam" id="PF02653">
    <property type="entry name" value="BPD_transp_2"/>
    <property type="match status" value="1"/>
</dbReference>
<evidence type="ECO:0000256" key="1">
    <source>
        <dbReference type="ARBA" id="ARBA00004651"/>
    </source>
</evidence>
<evidence type="ECO:0000256" key="10">
    <source>
        <dbReference type="SAM" id="Phobius"/>
    </source>
</evidence>
<dbReference type="GO" id="GO:0005886">
    <property type="term" value="C:plasma membrane"/>
    <property type="evidence" value="ECO:0007669"/>
    <property type="project" value="UniProtKB-SubCell"/>
</dbReference>
<feature type="transmembrane region" description="Helical" evidence="10">
    <location>
        <begin position="174"/>
        <end position="193"/>
    </location>
</feature>
<feature type="transmembrane region" description="Helical" evidence="10">
    <location>
        <begin position="71"/>
        <end position="100"/>
    </location>
</feature>
<organism evidence="11 12">
    <name type="scientific">Micromonospora endolithica</name>
    <dbReference type="NCBI Taxonomy" id="230091"/>
    <lineage>
        <taxon>Bacteria</taxon>
        <taxon>Bacillati</taxon>
        <taxon>Actinomycetota</taxon>
        <taxon>Actinomycetes</taxon>
        <taxon>Micromonosporales</taxon>
        <taxon>Micromonosporaceae</taxon>
        <taxon>Micromonospora</taxon>
    </lineage>
</organism>
<dbReference type="GO" id="GO:0005304">
    <property type="term" value="F:L-valine transmembrane transporter activity"/>
    <property type="evidence" value="ECO:0007669"/>
    <property type="project" value="TreeGrafter"/>
</dbReference>
<keyword evidence="5 10" id="KW-0812">Transmembrane</keyword>
<evidence type="ECO:0000256" key="6">
    <source>
        <dbReference type="ARBA" id="ARBA00022970"/>
    </source>
</evidence>
<dbReference type="InterPro" id="IPR001851">
    <property type="entry name" value="ABC_transp_permease"/>
</dbReference>
<evidence type="ECO:0000256" key="7">
    <source>
        <dbReference type="ARBA" id="ARBA00022989"/>
    </source>
</evidence>
<evidence type="ECO:0000256" key="4">
    <source>
        <dbReference type="ARBA" id="ARBA00022519"/>
    </source>
</evidence>
<keyword evidence="12" id="KW-1185">Reference proteome</keyword>
<dbReference type="GO" id="GO:0015190">
    <property type="term" value="F:L-leucine transmembrane transporter activity"/>
    <property type="evidence" value="ECO:0007669"/>
    <property type="project" value="TreeGrafter"/>
</dbReference>
<accession>A0A3A9ZTA4</accession>
<feature type="transmembrane region" description="Helical" evidence="10">
    <location>
        <begin position="247"/>
        <end position="267"/>
    </location>
</feature>
<evidence type="ECO:0000313" key="11">
    <source>
        <dbReference type="EMBL" id="RKN50707.1"/>
    </source>
</evidence>
<dbReference type="OrthoDB" id="9807115at2"/>
<dbReference type="GO" id="GO:0015808">
    <property type="term" value="P:L-alanine transport"/>
    <property type="evidence" value="ECO:0007669"/>
    <property type="project" value="TreeGrafter"/>
</dbReference>